<proteinExistence type="predicted"/>
<evidence type="ECO:0000313" key="2">
    <source>
        <dbReference type="Proteomes" id="UP001497623"/>
    </source>
</evidence>
<organism evidence="1 2">
    <name type="scientific">Meganyctiphanes norvegica</name>
    <name type="common">Northern krill</name>
    <name type="synonym">Thysanopoda norvegica</name>
    <dbReference type="NCBI Taxonomy" id="48144"/>
    <lineage>
        <taxon>Eukaryota</taxon>
        <taxon>Metazoa</taxon>
        <taxon>Ecdysozoa</taxon>
        <taxon>Arthropoda</taxon>
        <taxon>Crustacea</taxon>
        <taxon>Multicrustacea</taxon>
        <taxon>Malacostraca</taxon>
        <taxon>Eumalacostraca</taxon>
        <taxon>Eucarida</taxon>
        <taxon>Euphausiacea</taxon>
        <taxon>Euphausiidae</taxon>
        <taxon>Meganyctiphanes</taxon>
    </lineage>
</organism>
<accession>A0AAV2PT04</accession>
<sequence length="240" mass="28255">KQERKHRDRKHSPTFRCIGTLTLRLAMWTPTPFETYRCAIYDEGKLTLSVVTKHLYEGGNMRPDLYFILQFGEQQYKCTFNKDQQLILENYGAHFDIGTAVKDYDISLQYLLLENVCGLSPKGHIDWQEGHTLENKLSKLHKRRNKVTHTNWSMINSYNQSRVKYINATTGQTKYLIPQDRQKSHEMNRSELRLELLALWKLYGAILNDVAERANCNVDCYKRSITKGLESKDIYWNKIQ</sequence>
<dbReference type="EMBL" id="CAXKWB010001372">
    <property type="protein sequence ID" value="CAL4064157.1"/>
    <property type="molecule type" value="Genomic_DNA"/>
</dbReference>
<evidence type="ECO:0000313" key="1">
    <source>
        <dbReference type="EMBL" id="CAL4064157.1"/>
    </source>
</evidence>
<name>A0AAV2PT04_MEGNR</name>
<reference evidence="1 2" key="1">
    <citation type="submission" date="2024-05" db="EMBL/GenBank/DDBJ databases">
        <authorList>
            <person name="Wallberg A."/>
        </authorList>
    </citation>
    <scope>NUCLEOTIDE SEQUENCE [LARGE SCALE GENOMIC DNA]</scope>
</reference>
<keyword evidence="2" id="KW-1185">Reference proteome</keyword>
<protein>
    <recommendedName>
        <fullName evidence="3">Cthe-2314-like HEPN domain-containing protein</fullName>
    </recommendedName>
</protein>
<dbReference type="AlphaFoldDB" id="A0AAV2PT04"/>
<feature type="non-terminal residue" evidence="1">
    <location>
        <position position="240"/>
    </location>
</feature>
<feature type="non-terminal residue" evidence="1">
    <location>
        <position position="1"/>
    </location>
</feature>
<comment type="caution">
    <text evidence="1">The sequence shown here is derived from an EMBL/GenBank/DDBJ whole genome shotgun (WGS) entry which is preliminary data.</text>
</comment>
<evidence type="ECO:0008006" key="3">
    <source>
        <dbReference type="Google" id="ProtNLM"/>
    </source>
</evidence>
<gene>
    <name evidence="1" type="ORF">MNOR_LOCUS3878</name>
</gene>
<dbReference type="Proteomes" id="UP001497623">
    <property type="component" value="Unassembled WGS sequence"/>
</dbReference>